<keyword evidence="2" id="KW-0378">Hydrolase</keyword>
<dbReference type="SUPFAM" id="SSF53474">
    <property type="entry name" value="alpha/beta-Hydrolases"/>
    <property type="match status" value="1"/>
</dbReference>
<keyword evidence="5" id="KW-1185">Reference proteome</keyword>
<dbReference type="AlphaFoldDB" id="A0A365XUJ5"/>
<organism evidence="4 5">
    <name type="scientific">Chitinophaga flava</name>
    <dbReference type="NCBI Taxonomy" id="2259036"/>
    <lineage>
        <taxon>Bacteria</taxon>
        <taxon>Pseudomonadati</taxon>
        <taxon>Bacteroidota</taxon>
        <taxon>Chitinophagia</taxon>
        <taxon>Chitinophagales</taxon>
        <taxon>Chitinophagaceae</taxon>
        <taxon>Chitinophaga</taxon>
    </lineage>
</organism>
<evidence type="ECO:0000313" key="5">
    <source>
        <dbReference type="Proteomes" id="UP000253410"/>
    </source>
</evidence>
<dbReference type="InterPro" id="IPR000801">
    <property type="entry name" value="Esterase-like"/>
</dbReference>
<dbReference type="Gene3D" id="3.40.50.1820">
    <property type="entry name" value="alpha/beta hydrolase"/>
    <property type="match status" value="1"/>
</dbReference>
<dbReference type="OrthoDB" id="9784036at2"/>
<sequence>MKKSIIILLLFISTFSFAQSENAIVIGHSQEIQSKVLNEKRKINIYLPEGYNPNDTTKYPVVYIIDGGVEEDFFHITGIIRFNTQPWINRLPKSIVVGIENTDRRRDCSFAVDNLDFLKKMGFKKEQLPSYGGSANYIKFIATELQPYINSSYKTNHHKTVIGESFAGLLATEILLKHRDLFDTYIIMSPSLWWGNELLLKEAPALLAAKNKTKVKVYIGACNKDENIIMHEDAIALRDVLKKYGGAETTAFYDYLPDEVHATMMHQSVYNAFKMLYPKK</sequence>
<feature type="signal peptide" evidence="3">
    <location>
        <begin position="1"/>
        <end position="18"/>
    </location>
</feature>
<dbReference type="Pfam" id="PF00756">
    <property type="entry name" value="Esterase"/>
    <property type="match status" value="1"/>
</dbReference>
<proteinExistence type="inferred from homology"/>
<dbReference type="InterPro" id="IPR029058">
    <property type="entry name" value="AB_hydrolase_fold"/>
</dbReference>
<gene>
    <name evidence="4" type="ORF">DF182_22905</name>
</gene>
<evidence type="ECO:0000256" key="2">
    <source>
        <dbReference type="ARBA" id="ARBA00022801"/>
    </source>
</evidence>
<reference evidence="4 5" key="1">
    <citation type="submission" date="2018-05" db="EMBL/GenBank/DDBJ databases">
        <title>Chitinophaga sp. K3CV102501T nov., isolated from isolated from a monsoon evergreen broad-leaved forest soil.</title>
        <authorList>
            <person name="Lv Y."/>
        </authorList>
    </citation>
    <scope>NUCLEOTIDE SEQUENCE [LARGE SCALE GENOMIC DNA]</scope>
    <source>
        <strain evidence="4 5">GDMCC 1.1325</strain>
    </source>
</reference>
<dbReference type="GO" id="GO:0016788">
    <property type="term" value="F:hydrolase activity, acting on ester bonds"/>
    <property type="evidence" value="ECO:0007669"/>
    <property type="project" value="TreeGrafter"/>
</dbReference>
<protein>
    <submittedName>
        <fullName evidence="4">Esterase</fullName>
    </submittedName>
</protein>
<comment type="caution">
    <text evidence="4">The sequence shown here is derived from an EMBL/GenBank/DDBJ whole genome shotgun (WGS) entry which is preliminary data.</text>
</comment>
<dbReference type="PANTHER" id="PTHR40841">
    <property type="entry name" value="SIDEROPHORE TRIACETYLFUSARININE C ESTERASE"/>
    <property type="match status" value="1"/>
</dbReference>
<comment type="similarity">
    <text evidence="1">Belongs to the esterase D family.</text>
</comment>
<evidence type="ECO:0000256" key="3">
    <source>
        <dbReference type="SAM" id="SignalP"/>
    </source>
</evidence>
<evidence type="ECO:0000256" key="1">
    <source>
        <dbReference type="ARBA" id="ARBA00005622"/>
    </source>
</evidence>
<dbReference type="EMBL" id="QFFJ01000002">
    <property type="protein sequence ID" value="RBL89374.1"/>
    <property type="molecule type" value="Genomic_DNA"/>
</dbReference>
<accession>A0A365XUJ5</accession>
<keyword evidence="3" id="KW-0732">Signal</keyword>
<dbReference type="InterPro" id="IPR052558">
    <property type="entry name" value="Siderophore_Hydrolase_D"/>
</dbReference>
<dbReference type="PANTHER" id="PTHR40841:SF2">
    <property type="entry name" value="SIDEROPHORE-DEGRADING ESTERASE (EUROFUNG)"/>
    <property type="match status" value="1"/>
</dbReference>
<dbReference type="Proteomes" id="UP000253410">
    <property type="component" value="Unassembled WGS sequence"/>
</dbReference>
<feature type="chain" id="PRO_5016794441" evidence="3">
    <location>
        <begin position="19"/>
        <end position="280"/>
    </location>
</feature>
<evidence type="ECO:0000313" key="4">
    <source>
        <dbReference type="EMBL" id="RBL89374.1"/>
    </source>
</evidence>
<name>A0A365XUJ5_9BACT</name>
<dbReference type="RefSeq" id="WP_113618118.1">
    <property type="nucleotide sequence ID" value="NZ_QFFJ01000002.1"/>
</dbReference>